<proteinExistence type="predicted"/>
<gene>
    <name evidence="9" type="primary">lpxA</name>
    <name evidence="9" type="ORF">IPO85_17955</name>
</gene>
<dbReference type="SUPFAM" id="SSF51161">
    <property type="entry name" value="Trimeric LpxA-like enzymes"/>
    <property type="match status" value="1"/>
</dbReference>
<dbReference type="EMBL" id="JADKFW010000019">
    <property type="protein sequence ID" value="MBK9719356.1"/>
    <property type="molecule type" value="Genomic_DNA"/>
</dbReference>
<dbReference type="InterPro" id="IPR037157">
    <property type="entry name" value="Acetyltransf_C_sf"/>
</dbReference>
<keyword evidence="7 9" id="KW-0012">Acyltransferase</keyword>
<accession>A0A9D7SCA6</accession>
<dbReference type="GO" id="GO:0016020">
    <property type="term" value="C:membrane"/>
    <property type="evidence" value="ECO:0007669"/>
    <property type="project" value="GOC"/>
</dbReference>
<dbReference type="Pfam" id="PF00132">
    <property type="entry name" value="Hexapep"/>
    <property type="match status" value="2"/>
</dbReference>
<dbReference type="GO" id="GO:0008780">
    <property type="term" value="F:acyl-[acyl-carrier-protein]-UDP-N-acetylglucosamine O-acyltransferase activity"/>
    <property type="evidence" value="ECO:0007669"/>
    <property type="project" value="UniProtKB-EC"/>
</dbReference>
<organism evidence="9 10">
    <name type="scientific">Candidatus Defluviibacterium haderslevense</name>
    <dbReference type="NCBI Taxonomy" id="2981993"/>
    <lineage>
        <taxon>Bacteria</taxon>
        <taxon>Pseudomonadati</taxon>
        <taxon>Bacteroidota</taxon>
        <taxon>Saprospiria</taxon>
        <taxon>Saprospirales</taxon>
        <taxon>Saprospiraceae</taxon>
        <taxon>Candidatus Defluviibacterium</taxon>
    </lineage>
</organism>
<feature type="domain" description="UDP N-acetylglucosamine O-acyltransferase C-terminal" evidence="8">
    <location>
        <begin position="173"/>
        <end position="254"/>
    </location>
</feature>
<protein>
    <submittedName>
        <fullName evidence="9">Acyl-ACP--UDP-N-acetylglucosamine O-acyltransferase</fullName>
        <ecNumber evidence="9">2.3.1.129</ecNumber>
    </submittedName>
</protein>
<evidence type="ECO:0000313" key="9">
    <source>
        <dbReference type="EMBL" id="MBK9719356.1"/>
    </source>
</evidence>
<keyword evidence="2" id="KW-0444">Lipid biosynthesis</keyword>
<dbReference type="Gene3D" id="2.160.10.10">
    <property type="entry name" value="Hexapeptide repeat proteins"/>
    <property type="match status" value="1"/>
</dbReference>
<evidence type="ECO:0000256" key="2">
    <source>
        <dbReference type="ARBA" id="ARBA00022516"/>
    </source>
</evidence>
<dbReference type="NCBIfam" id="NF003657">
    <property type="entry name" value="PRK05289.1"/>
    <property type="match status" value="1"/>
</dbReference>
<evidence type="ECO:0000256" key="4">
    <source>
        <dbReference type="ARBA" id="ARBA00022679"/>
    </source>
</evidence>
<dbReference type="PIRSF" id="PIRSF000456">
    <property type="entry name" value="UDP-GlcNAc_acltr"/>
    <property type="match status" value="1"/>
</dbReference>
<keyword evidence="1" id="KW-0963">Cytoplasm</keyword>
<dbReference type="AlphaFoldDB" id="A0A9D7SCA6"/>
<dbReference type="InterPro" id="IPR011004">
    <property type="entry name" value="Trimer_LpxA-like_sf"/>
</dbReference>
<dbReference type="EC" id="2.3.1.129" evidence="9"/>
<dbReference type="InterPro" id="IPR018357">
    <property type="entry name" value="Hexapep_transf_CS"/>
</dbReference>
<dbReference type="InterPro" id="IPR029098">
    <property type="entry name" value="Acetyltransf_C"/>
</dbReference>
<keyword evidence="4 9" id="KW-0808">Transferase</keyword>
<dbReference type="GO" id="GO:0009245">
    <property type="term" value="P:lipid A biosynthetic process"/>
    <property type="evidence" value="ECO:0007669"/>
    <property type="project" value="UniProtKB-KW"/>
</dbReference>
<dbReference type="PANTHER" id="PTHR43480">
    <property type="entry name" value="ACYL-[ACYL-CARRIER-PROTEIN]--UDP-N-ACETYLGLUCOSAMINE O-ACYLTRANSFERASE"/>
    <property type="match status" value="1"/>
</dbReference>
<evidence type="ECO:0000256" key="3">
    <source>
        <dbReference type="ARBA" id="ARBA00022556"/>
    </source>
</evidence>
<evidence type="ECO:0000256" key="6">
    <source>
        <dbReference type="ARBA" id="ARBA00023098"/>
    </source>
</evidence>
<dbReference type="Proteomes" id="UP000808349">
    <property type="component" value="Unassembled WGS sequence"/>
</dbReference>
<evidence type="ECO:0000259" key="8">
    <source>
        <dbReference type="Pfam" id="PF13720"/>
    </source>
</evidence>
<dbReference type="NCBIfam" id="TIGR01852">
    <property type="entry name" value="lipid_A_lpxA"/>
    <property type="match status" value="1"/>
</dbReference>
<evidence type="ECO:0000256" key="1">
    <source>
        <dbReference type="ARBA" id="ARBA00022490"/>
    </source>
</evidence>
<sequence length="259" mass="28616">MNFSQSNISPEAKIGHGTIVEPFATIQSDVIIGENCWIGPYVSIMNGTRIGNNCKIFPGAVLGAVPQDLKFNGEASLLEIGDHTIIREYCTLNRGTKASMTTKVGSHSLLMAYVHVAHDCFVGNHVILANNVTLAGHIDIHDYAILGGLTAVHQFVKIGPHVMVGGGSLVMKDIPPFAKAAREPLTYEGVNTIGLRRRGFSKEQLDRIHDIYRYLFIKNRNISIGIKMIEAELPDSEERRQILEFVRNSSRGIMKGHRR</sequence>
<dbReference type="CDD" id="cd03351">
    <property type="entry name" value="LbH_UDP-GlcNAc_AT"/>
    <property type="match status" value="1"/>
</dbReference>
<dbReference type="Pfam" id="PF13720">
    <property type="entry name" value="Acetyltransf_11"/>
    <property type="match status" value="1"/>
</dbReference>
<dbReference type="InterPro" id="IPR010137">
    <property type="entry name" value="Lipid_A_LpxA"/>
</dbReference>
<keyword evidence="3" id="KW-0441">Lipid A biosynthesis</keyword>
<dbReference type="Gene3D" id="1.20.1180.10">
    <property type="entry name" value="Udp N-acetylglucosamine O-acyltransferase, C-terminal domain"/>
    <property type="match status" value="1"/>
</dbReference>
<keyword evidence="6" id="KW-0443">Lipid metabolism</keyword>
<evidence type="ECO:0000256" key="5">
    <source>
        <dbReference type="ARBA" id="ARBA00022737"/>
    </source>
</evidence>
<dbReference type="PROSITE" id="PS00101">
    <property type="entry name" value="HEXAPEP_TRANSFERASES"/>
    <property type="match status" value="1"/>
</dbReference>
<evidence type="ECO:0000313" key="10">
    <source>
        <dbReference type="Proteomes" id="UP000808349"/>
    </source>
</evidence>
<comment type="caution">
    <text evidence="9">The sequence shown here is derived from an EMBL/GenBank/DDBJ whole genome shotgun (WGS) entry which is preliminary data.</text>
</comment>
<dbReference type="InterPro" id="IPR001451">
    <property type="entry name" value="Hexapep"/>
</dbReference>
<reference evidence="9 10" key="1">
    <citation type="submission" date="2020-10" db="EMBL/GenBank/DDBJ databases">
        <title>Connecting structure to function with the recovery of over 1000 high-quality activated sludge metagenome-assembled genomes encoding full-length rRNA genes using long-read sequencing.</title>
        <authorList>
            <person name="Singleton C.M."/>
            <person name="Petriglieri F."/>
            <person name="Kristensen J.M."/>
            <person name="Kirkegaard R.H."/>
            <person name="Michaelsen T.Y."/>
            <person name="Andersen M.H."/>
            <person name="Karst S.M."/>
            <person name="Dueholm M.S."/>
            <person name="Nielsen P.H."/>
            <person name="Albertsen M."/>
        </authorList>
    </citation>
    <scope>NUCLEOTIDE SEQUENCE [LARGE SCALE GENOMIC DNA]</scope>
    <source>
        <strain evidence="9">Ribe_18-Q3-R11-54_BAT3C.373</strain>
    </source>
</reference>
<keyword evidence="5" id="KW-0677">Repeat</keyword>
<name>A0A9D7SCA6_9BACT</name>
<dbReference type="PANTHER" id="PTHR43480:SF1">
    <property type="entry name" value="ACYL-[ACYL-CARRIER-PROTEIN]--UDP-N-ACETYLGLUCOSAMINE O-ACYLTRANSFERASE, MITOCHONDRIAL-RELATED"/>
    <property type="match status" value="1"/>
</dbReference>
<evidence type="ECO:0000256" key="7">
    <source>
        <dbReference type="ARBA" id="ARBA00023315"/>
    </source>
</evidence>